<dbReference type="PANTHER" id="PTHR11895:SF151">
    <property type="entry name" value="GLUTAMYL-TRNA(GLN) AMIDOTRANSFERASE SUBUNIT A"/>
    <property type="match status" value="1"/>
</dbReference>
<dbReference type="GO" id="GO:0016787">
    <property type="term" value="F:hydrolase activity"/>
    <property type="evidence" value="ECO:0007669"/>
    <property type="project" value="UniProtKB-KW"/>
</dbReference>
<accession>A0P009</accession>
<dbReference type="SUPFAM" id="SSF75304">
    <property type="entry name" value="Amidase signature (AS) enzymes"/>
    <property type="match status" value="1"/>
</dbReference>
<gene>
    <name evidence="5" type="ORF">SIAM614_26366</name>
</gene>
<dbReference type="RefSeq" id="WP_006938361.1">
    <property type="nucleotide sequence ID" value="NZ_AAUW01000019.1"/>
</dbReference>
<dbReference type="Proteomes" id="UP000004848">
    <property type="component" value="Unassembled WGS sequence"/>
</dbReference>
<dbReference type="EMBL" id="AAUW01000019">
    <property type="protein sequence ID" value="EAV41726.1"/>
    <property type="molecule type" value="Genomic_DNA"/>
</dbReference>
<dbReference type="InterPro" id="IPR023631">
    <property type="entry name" value="Amidase_dom"/>
</dbReference>
<dbReference type="InterPro" id="IPR000120">
    <property type="entry name" value="Amidase"/>
</dbReference>
<proteinExistence type="inferred from homology"/>
<name>A0P009_ROSAI</name>
<evidence type="ECO:0000259" key="4">
    <source>
        <dbReference type="Pfam" id="PF01425"/>
    </source>
</evidence>
<sequence length="472" mass="50276">MYIPELSCSELASLISQGDLLATEVCDALIERVQKYSGANAFTELDAEAVRQEAQECDSLRATGHTRGPLHGVPVSFKDNINVLGYRTTAGTPGMRDFRPASDAPVARRLRQAGAVAFGKNNMHELAYGTTTNNALFGPARNPFDPNLVCGGSSGGSACAVAHRMVPASIGTDTGGSVRIPAAFCGLWGYRPSSGRWPTAGIVPISQTRDTPGPIARTPADLNLLDSLVVGFSEVPKPDMIRDLRIGIAKFFWDTADADVVKICEEVLEQLQTMGAVVKVVDDRSLVAPHIASTSNIAHYEGRVALEEFLEIYNVGRSFEAVARSVASDGVRSILMDQLSAETMVAAEIYAEAVRVHRPELQNSYRRIFRDNSIDVLAFPTSLIPPPHIGDDETVILNGKDVPLFTASIHNTDVGSNAGLPGITLPAGLIAGRIPVGLSFDAAAGADRLLLDIALCLGESFPSLSPENLAQE</sequence>
<dbReference type="PANTHER" id="PTHR11895">
    <property type="entry name" value="TRANSAMIDASE"/>
    <property type="match status" value="1"/>
</dbReference>
<dbReference type="PROSITE" id="PS00571">
    <property type="entry name" value="AMIDASES"/>
    <property type="match status" value="1"/>
</dbReference>
<comment type="function">
    <text evidence="1">Hydrolyzes indole-3-acetamide (IAM) into indole-3-acetic acid (IAA).</text>
</comment>
<dbReference type="GeneID" id="68848870"/>
<dbReference type="OrthoDB" id="9811471at2"/>
<dbReference type="AlphaFoldDB" id="A0P009"/>
<feature type="domain" description="Amidase" evidence="4">
    <location>
        <begin position="24"/>
        <end position="451"/>
    </location>
</feature>
<reference evidence="5 6" key="1">
    <citation type="submission" date="2006-05" db="EMBL/GenBank/DDBJ databases">
        <authorList>
            <person name="King G."/>
            <person name="Ferriera S."/>
            <person name="Johnson J."/>
            <person name="Kravitz S."/>
            <person name="Beeson K."/>
            <person name="Sutton G."/>
            <person name="Rogers Y.-H."/>
            <person name="Friedman R."/>
            <person name="Frazier M."/>
            <person name="Venter J.C."/>
        </authorList>
    </citation>
    <scope>NUCLEOTIDE SEQUENCE [LARGE SCALE GENOMIC DNA]</scope>
    <source>
        <strain evidence="6">ATCC 25650 / DSM 13394 / JCM 20685 / NBRC 16684 / NCIMB 2208 / IAM 12614 / B1</strain>
    </source>
</reference>
<evidence type="ECO:0000313" key="5">
    <source>
        <dbReference type="EMBL" id="EAV41726.1"/>
    </source>
</evidence>
<dbReference type="Gene3D" id="3.90.1300.10">
    <property type="entry name" value="Amidase signature (AS) domain"/>
    <property type="match status" value="1"/>
</dbReference>
<keyword evidence="5" id="KW-0378">Hydrolase</keyword>
<dbReference type="InterPro" id="IPR020556">
    <property type="entry name" value="Amidase_CS"/>
</dbReference>
<comment type="caution">
    <text evidence="5">The sequence shown here is derived from an EMBL/GenBank/DDBJ whole genome shotgun (WGS) entry which is preliminary data.</text>
</comment>
<dbReference type="eggNOG" id="COG0154">
    <property type="taxonomic scope" value="Bacteria"/>
</dbReference>
<evidence type="ECO:0000313" key="6">
    <source>
        <dbReference type="Proteomes" id="UP000004848"/>
    </source>
</evidence>
<comment type="similarity">
    <text evidence="2">Belongs to the amidase family.</text>
</comment>
<dbReference type="InterPro" id="IPR036928">
    <property type="entry name" value="AS_sf"/>
</dbReference>
<evidence type="ECO:0000256" key="3">
    <source>
        <dbReference type="ARBA" id="ARBA00021874"/>
    </source>
</evidence>
<organism evidence="5 6">
    <name type="scientific">Roseibium aggregatum (strain ATCC 25650 / DSM 13394 / JCM 20685 / NBRC 16684 / NCIMB 2208 / IAM 12614 / B1)</name>
    <name type="common">Stappia aggregata</name>
    <dbReference type="NCBI Taxonomy" id="384765"/>
    <lineage>
        <taxon>Bacteria</taxon>
        <taxon>Pseudomonadati</taxon>
        <taxon>Pseudomonadota</taxon>
        <taxon>Alphaproteobacteria</taxon>
        <taxon>Hyphomicrobiales</taxon>
        <taxon>Stappiaceae</taxon>
        <taxon>Roseibium</taxon>
    </lineage>
</organism>
<evidence type="ECO:0000256" key="1">
    <source>
        <dbReference type="ARBA" id="ARBA00003871"/>
    </source>
</evidence>
<dbReference type="Pfam" id="PF01425">
    <property type="entry name" value="Amidase"/>
    <property type="match status" value="1"/>
</dbReference>
<evidence type="ECO:0000256" key="2">
    <source>
        <dbReference type="ARBA" id="ARBA00009199"/>
    </source>
</evidence>
<protein>
    <recommendedName>
        <fullName evidence="3">Indoleacetamide hydrolase</fullName>
    </recommendedName>
</protein>